<reference evidence="3" key="1">
    <citation type="submission" date="2019-04" db="EMBL/GenBank/DDBJ databases">
        <title>Analysis of the testis transcriptome of the Chagas disease vector Rhodnius prolixus.</title>
        <authorList>
            <person name="Cesar J."/>
            <person name="Ribeiro J.M."/>
            <person name="Pereira M.H."/>
            <person name="Araujo R.N."/>
            <person name="Gontijo N.F."/>
            <person name="Pessoa G."/>
            <person name="Sant'Anna M.V."/>
            <person name="Sorgine M.H."/>
            <person name="Majerowicz D."/>
            <person name="Carvalho A.B."/>
            <person name="Braz G."/>
            <person name="Mesquita R."/>
            <person name="Lagerblad P.O."/>
            <person name="Koerich L.B."/>
        </authorList>
    </citation>
    <scope>NUCLEOTIDE SEQUENCE</scope>
</reference>
<dbReference type="VEuPathDB" id="VectorBase:RPRC004662"/>
<dbReference type="Gene3D" id="2.70.220.10">
    <property type="entry name" value="Ganglioside GM2 activator"/>
    <property type="match status" value="1"/>
</dbReference>
<evidence type="ECO:0000313" key="3">
    <source>
        <dbReference type="EMBL" id="MOY45969.1"/>
    </source>
</evidence>
<organism evidence="3">
    <name type="scientific">Rhodnius prolixus</name>
    <name type="common">Triatomid bug</name>
    <dbReference type="NCBI Taxonomy" id="13249"/>
    <lineage>
        <taxon>Eukaryota</taxon>
        <taxon>Metazoa</taxon>
        <taxon>Ecdysozoa</taxon>
        <taxon>Arthropoda</taxon>
        <taxon>Hexapoda</taxon>
        <taxon>Insecta</taxon>
        <taxon>Pterygota</taxon>
        <taxon>Neoptera</taxon>
        <taxon>Paraneoptera</taxon>
        <taxon>Hemiptera</taxon>
        <taxon>Heteroptera</taxon>
        <taxon>Panheteroptera</taxon>
        <taxon>Cimicomorpha</taxon>
        <taxon>Reduviidae</taxon>
        <taxon>Triatominae</taxon>
        <taxon>Rhodnius</taxon>
    </lineage>
</organism>
<dbReference type="InterPro" id="IPR036846">
    <property type="entry name" value="GM2-AP_sf"/>
</dbReference>
<keyword evidence="1 2" id="KW-0732">Signal</keyword>
<evidence type="ECO:0000256" key="2">
    <source>
        <dbReference type="SAM" id="SignalP"/>
    </source>
</evidence>
<protein>
    <submittedName>
        <fullName evidence="3">Protein g.405 clastoptera arizonana</fullName>
    </submittedName>
</protein>
<dbReference type="AlphaFoldDB" id="A0A4P6D990"/>
<dbReference type="PANTHER" id="PTHR21112">
    <property type="entry name" value="CHEMOSENSORY PROTEIN A 29A-RELATED"/>
    <property type="match status" value="1"/>
</dbReference>
<sequence>MKTPGKHTQIIVSFLLLALIWNLECREMAGPSTNVLKKIEKCDSTEGPATKVEKYRINKYNRTAFTYDINIELQTELTDEDSEININVEKWGNGGWRHIFVKILKNACSSFEQIAPNFIQSIVKPSNNITGCPIPAGNYELKDLVINLDVAITFPYGLYRCRMNAIKNSTLIFCIRFILEVLPLG</sequence>
<dbReference type="Pfam" id="PF06477">
    <property type="entry name" value="DUF1091"/>
    <property type="match status" value="1"/>
</dbReference>
<dbReference type="PANTHER" id="PTHR21112:SF0">
    <property type="entry name" value="CHEMOSENSORY PROTEIN A 29A-RELATED"/>
    <property type="match status" value="1"/>
</dbReference>
<feature type="chain" id="PRO_5020885958" evidence="2">
    <location>
        <begin position="26"/>
        <end position="185"/>
    </location>
</feature>
<dbReference type="InterPro" id="IPR010512">
    <property type="entry name" value="DUF1091"/>
</dbReference>
<proteinExistence type="predicted"/>
<accession>A0A4P6D990</accession>
<dbReference type="EMBL" id="GHKJ01000939">
    <property type="protein sequence ID" value="MOY45969.1"/>
    <property type="molecule type" value="Transcribed_RNA"/>
</dbReference>
<feature type="signal peptide" evidence="2">
    <location>
        <begin position="1"/>
        <end position="25"/>
    </location>
</feature>
<name>A0A4P6D990_RHOPR</name>
<evidence type="ECO:0000256" key="1">
    <source>
        <dbReference type="ARBA" id="ARBA00022729"/>
    </source>
</evidence>